<feature type="transmembrane region" description="Helical" evidence="9">
    <location>
        <begin position="351"/>
        <end position="369"/>
    </location>
</feature>
<dbReference type="Gene3D" id="1.20.1250.20">
    <property type="entry name" value="MFS general substrate transporter like domains"/>
    <property type="match status" value="1"/>
</dbReference>
<reference evidence="11" key="1">
    <citation type="journal article" date="2018" name="Genome Biol.">
        <title>SKESA: strategic k-mer extension for scrupulous assemblies.</title>
        <authorList>
            <person name="Souvorov A."/>
            <person name="Agarwala R."/>
            <person name="Lipman D.J."/>
        </authorList>
    </citation>
    <scope>NUCLEOTIDE SEQUENCE</scope>
    <source>
        <strain evidence="11">MA.CK_94/00001630</strain>
    </source>
</reference>
<feature type="transmembrane region" description="Helical" evidence="9">
    <location>
        <begin position="16"/>
        <end position="36"/>
    </location>
</feature>
<dbReference type="Pfam" id="PF07690">
    <property type="entry name" value="MFS_1"/>
    <property type="match status" value="1"/>
</dbReference>
<keyword evidence="6 9" id="KW-0812">Transmembrane</keyword>
<dbReference type="PANTHER" id="PTHR43271">
    <property type="entry name" value="BLL2771 PROTEIN"/>
    <property type="match status" value="1"/>
</dbReference>
<evidence type="ECO:0000256" key="9">
    <source>
        <dbReference type="SAM" id="Phobius"/>
    </source>
</evidence>
<dbReference type="GO" id="GO:0022857">
    <property type="term" value="F:transmembrane transporter activity"/>
    <property type="evidence" value="ECO:0007669"/>
    <property type="project" value="InterPro"/>
</dbReference>
<proteinExistence type="inferred from homology"/>
<comment type="similarity">
    <text evidence="2">Belongs to the major facilitator superfamily.</text>
</comment>
<evidence type="ECO:0000256" key="7">
    <source>
        <dbReference type="ARBA" id="ARBA00022989"/>
    </source>
</evidence>
<feature type="transmembrane region" description="Helical" evidence="9">
    <location>
        <begin position="375"/>
        <end position="394"/>
    </location>
</feature>
<feature type="transmembrane region" description="Helical" evidence="9">
    <location>
        <begin position="286"/>
        <end position="305"/>
    </location>
</feature>
<feature type="transmembrane region" description="Helical" evidence="9">
    <location>
        <begin position="263"/>
        <end position="279"/>
    </location>
</feature>
<evidence type="ECO:0000256" key="1">
    <source>
        <dbReference type="ARBA" id="ARBA00004429"/>
    </source>
</evidence>
<organism evidence="11">
    <name type="scientific">Salmonella enterica</name>
    <name type="common">Salmonella choleraesuis</name>
    <dbReference type="NCBI Taxonomy" id="28901"/>
    <lineage>
        <taxon>Bacteria</taxon>
        <taxon>Pseudomonadati</taxon>
        <taxon>Pseudomonadota</taxon>
        <taxon>Gammaproteobacteria</taxon>
        <taxon>Enterobacterales</taxon>
        <taxon>Enterobacteriaceae</taxon>
        <taxon>Salmonella</taxon>
    </lineage>
</organism>
<keyword evidence="7 9" id="KW-1133">Transmembrane helix</keyword>
<dbReference type="PROSITE" id="PS50850">
    <property type="entry name" value="MFS"/>
    <property type="match status" value="1"/>
</dbReference>
<accession>A0A759YT06</accession>
<feature type="transmembrane region" description="Helical" evidence="9">
    <location>
        <begin position="142"/>
        <end position="161"/>
    </location>
</feature>
<dbReference type="InterPro" id="IPR036259">
    <property type="entry name" value="MFS_trans_sf"/>
</dbReference>
<name>A0A759YT06_SALER</name>
<feature type="domain" description="Major facilitator superfamily (MFS) profile" evidence="10">
    <location>
        <begin position="19"/>
        <end position="400"/>
    </location>
</feature>
<dbReference type="SUPFAM" id="SSF103473">
    <property type="entry name" value="MFS general substrate transporter"/>
    <property type="match status" value="1"/>
</dbReference>
<keyword evidence="8 9" id="KW-0472">Membrane</keyword>
<dbReference type="PANTHER" id="PTHR43271:SF2">
    <property type="entry name" value="BLL2771 PROTEIN"/>
    <property type="match status" value="1"/>
</dbReference>
<comment type="subcellular location">
    <subcellularLocation>
        <location evidence="1">Cell inner membrane</location>
        <topology evidence="1">Multi-pass membrane protein</topology>
    </subcellularLocation>
</comment>
<evidence type="ECO:0000256" key="8">
    <source>
        <dbReference type="ARBA" id="ARBA00023136"/>
    </source>
</evidence>
<evidence type="ECO:0000313" key="11">
    <source>
        <dbReference type="EMBL" id="HAG2284721.1"/>
    </source>
</evidence>
<dbReference type="EMBL" id="DAAXRP010000028">
    <property type="protein sequence ID" value="HAG2284721.1"/>
    <property type="molecule type" value="Genomic_DNA"/>
</dbReference>
<feature type="transmembrane region" description="Helical" evidence="9">
    <location>
        <begin position="108"/>
        <end position="130"/>
    </location>
</feature>
<dbReference type="GO" id="GO:0005886">
    <property type="term" value="C:plasma membrane"/>
    <property type="evidence" value="ECO:0007669"/>
    <property type="project" value="UniProtKB-SubCell"/>
</dbReference>
<evidence type="ECO:0000256" key="4">
    <source>
        <dbReference type="ARBA" id="ARBA00022475"/>
    </source>
</evidence>
<comment type="caution">
    <text evidence="11">The sequence shown here is derived from an EMBL/GenBank/DDBJ whole genome shotgun (WGS) entry which is preliminary data.</text>
</comment>
<dbReference type="AlphaFoldDB" id="A0A759YT06"/>
<keyword evidence="5" id="KW-0997">Cell inner membrane</keyword>
<feature type="transmembrane region" description="Helical" evidence="9">
    <location>
        <begin position="173"/>
        <end position="190"/>
    </location>
</feature>
<evidence type="ECO:0000256" key="6">
    <source>
        <dbReference type="ARBA" id="ARBA00022692"/>
    </source>
</evidence>
<evidence type="ECO:0000256" key="2">
    <source>
        <dbReference type="ARBA" id="ARBA00008335"/>
    </source>
</evidence>
<evidence type="ECO:0000259" key="10">
    <source>
        <dbReference type="PROSITE" id="PS50850"/>
    </source>
</evidence>
<keyword evidence="3" id="KW-0813">Transport</keyword>
<reference evidence="11" key="2">
    <citation type="submission" date="2020-02" db="EMBL/GenBank/DDBJ databases">
        <authorList>
            <consortium name="NCBI Pathogen Detection Project"/>
        </authorList>
    </citation>
    <scope>NUCLEOTIDE SEQUENCE</scope>
    <source>
        <strain evidence="11">MA.CK_94/00001630</strain>
    </source>
</reference>
<feature type="transmembrane region" description="Helical" evidence="9">
    <location>
        <begin position="224"/>
        <end position="243"/>
    </location>
</feature>
<dbReference type="InterPro" id="IPR020846">
    <property type="entry name" value="MFS_dom"/>
</dbReference>
<feature type="transmembrane region" description="Helical" evidence="9">
    <location>
        <begin position="85"/>
        <end position="102"/>
    </location>
</feature>
<sequence length="400" mass="44838">MINFNSVGAAKERGQSFFVTSIIPLIALAVVTQLYILLPVVNVMAQLLKINSEQTGLLTTLFGIFYAVGFLLWGAMSDKYGREKIIISGLAGLAIITAMISFTNNYHALLIMRCVQGFVASSYPPVILAWVAENYSDKSKKLLVSFLSCSFLLAGTLGQLYGVAMIENSLTKSMLFLSLIYFLGCLIFLFKTEKKSKDNFNKEINIKLLILNLINALKDKNLSYIYISCFFVLMSFVSIYYSLISGRINNHLDNFNIELMRNIATLGMLTCLISGRLFKLMHPLKLLAISLFLMSITLLLQFLFIKNWNTHYMIPLLIIHTIFSAMVSLAIPSMITCTTLFSNNSNRGSSISLYTCILFIGASLGSYLPGVINTTWFFILVSFLLIIISLRIFFIKYTVS</sequence>
<evidence type="ECO:0000256" key="3">
    <source>
        <dbReference type="ARBA" id="ARBA00022448"/>
    </source>
</evidence>
<feature type="transmembrane region" description="Helical" evidence="9">
    <location>
        <begin position="56"/>
        <end position="73"/>
    </location>
</feature>
<keyword evidence="4" id="KW-1003">Cell membrane</keyword>
<dbReference type="InterPro" id="IPR011701">
    <property type="entry name" value="MFS"/>
</dbReference>
<feature type="transmembrane region" description="Helical" evidence="9">
    <location>
        <begin position="311"/>
        <end position="331"/>
    </location>
</feature>
<evidence type="ECO:0000256" key="5">
    <source>
        <dbReference type="ARBA" id="ARBA00022519"/>
    </source>
</evidence>
<gene>
    <name evidence="11" type="ORF">G8W61_005116</name>
</gene>
<protein>
    <submittedName>
        <fullName evidence="11">MFS transporter</fullName>
    </submittedName>
</protein>